<proteinExistence type="predicted"/>
<organism evidence="2 4">
    <name type="scientific">Claviceps arundinis</name>
    <dbReference type="NCBI Taxonomy" id="1623583"/>
    <lineage>
        <taxon>Eukaryota</taxon>
        <taxon>Fungi</taxon>
        <taxon>Dikarya</taxon>
        <taxon>Ascomycota</taxon>
        <taxon>Pezizomycotina</taxon>
        <taxon>Sordariomycetes</taxon>
        <taxon>Hypocreomycetidae</taxon>
        <taxon>Hypocreales</taxon>
        <taxon>Clavicipitaceae</taxon>
        <taxon>Claviceps</taxon>
    </lineage>
</organism>
<comment type="caution">
    <text evidence="2">The sequence shown here is derived from an EMBL/GenBank/DDBJ whole genome shotgun (WGS) entry which is preliminary data.</text>
</comment>
<evidence type="ECO:0000313" key="2">
    <source>
        <dbReference type="EMBL" id="KAG5972752.1"/>
    </source>
</evidence>
<dbReference type="Proteomes" id="UP000784919">
    <property type="component" value="Unassembled WGS sequence"/>
</dbReference>
<dbReference type="EMBL" id="SRPR01000052">
    <property type="protein sequence ID" value="KAG5963492.1"/>
    <property type="molecule type" value="Genomic_DNA"/>
</dbReference>
<keyword evidence="3" id="KW-1185">Reference proteome</keyword>
<evidence type="ECO:0000313" key="4">
    <source>
        <dbReference type="Proteomes" id="UP000784919"/>
    </source>
</evidence>
<name>A0A9P7MWT7_9HYPO</name>
<gene>
    <name evidence="2" type="ORF">E4U56_005778</name>
    <name evidence="1" type="ORF">E4U57_006224</name>
</gene>
<accession>A0A9P7MWT7</accession>
<evidence type="ECO:0000313" key="1">
    <source>
        <dbReference type="EMBL" id="KAG5963492.1"/>
    </source>
</evidence>
<dbReference type="AlphaFoldDB" id="A0A9P7MWT7"/>
<dbReference type="OrthoDB" id="10420799at2759"/>
<dbReference type="Proteomes" id="UP000742024">
    <property type="component" value="Unassembled WGS sequence"/>
</dbReference>
<evidence type="ECO:0000313" key="3">
    <source>
        <dbReference type="Proteomes" id="UP000742024"/>
    </source>
</evidence>
<reference evidence="2 3" key="1">
    <citation type="journal article" date="2020" name="bioRxiv">
        <title>Whole genome comparisons of ergot fungi reveals the divergence and evolution of species within the genus Claviceps are the result of varying mechanisms driving genome evolution and host range expansion.</title>
        <authorList>
            <person name="Wyka S.A."/>
            <person name="Mondo S.J."/>
            <person name="Liu M."/>
            <person name="Dettman J."/>
            <person name="Nalam V."/>
            <person name="Broders K.D."/>
        </authorList>
    </citation>
    <scope>NUCLEOTIDE SEQUENCE</scope>
    <source>
        <strain evidence="2">CCC 1102</strain>
        <strain evidence="1 3">LM583</strain>
    </source>
</reference>
<sequence length="137" mass="15555">MKPWWAVAELPDAGNPARVLKLFNDINQARAWCHHGDRGQLQSPLAPWSCRKESDEPRRSGVLQYIHSQALEMVIENLQKARERLKSSHREDGTPFTHSAIFANSDNTENRCCNDCVCNNESKIALRAWGCHATTRS</sequence>
<dbReference type="EMBL" id="SRPS01000042">
    <property type="protein sequence ID" value="KAG5972752.1"/>
    <property type="molecule type" value="Genomic_DNA"/>
</dbReference>
<protein>
    <submittedName>
        <fullName evidence="2">Uncharacterized protein</fullName>
    </submittedName>
</protein>